<proteinExistence type="predicted"/>
<reference evidence="1 2" key="1">
    <citation type="submission" date="2023-07" db="EMBL/GenBank/DDBJ databases">
        <title>Genomic Encyclopedia of Type Strains, Phase IV (KMG-IV): sequencing the most valuable type-strain genomes for metagenomic binning, comparative biology and taxonomic classification.</title>
        <authorList>
            <person name="Goeker M."/>
        </authorList>
    </citation>
    <scope>NUCLEOTIDE SEQUENCE [LARGE SCALE GENOMIC DNA]</scope>
    <source>
        <strain evidence="1 2">DSM 27848</strain>
    </source>
</reference>
<gene>
    <name evidence="1" type="ORF">J2S14_004167</name>
</gene>
<dbReference type="Proteomes" id="UP001232343">
    <property type="component" value="Unassembled WGS sequence"/>
</dbReference>
<evidence type="ECO:0000313" key="1">
    <source>
        <dbReference type="EMBL" id="MDQ0345311.1"/>
    </source>
</evidence>
<dbReference type="RefSeq" id="WP_244683548.1">
    <property type="nucleotide sequence ID" value="NZ_JALIRM010000019.1"/>
</dbReference>
<dbReference type="InterPro" id="IPR021617">
    <property type="entry name" value="DUF3231"/>
</dbReference>
<organism evidence="1 2">
    <name type="scientific">Lederbergia wuyishanensis</name>
    <dbReference type="NCBI Taxonomy" id="1347903"/>
    <lineage>
        <taxon>Bacteria</taxon>
        <taxon>Bacillati</taxon>
        <taxon>Bacillota</taxon>
        <taxon>Bacilli</taxon>
        <taxon>Bacillales</taxon>
        <taxon>Bacillaceae</taxon>
        <taxon>Lederbergia</taxon>
    </lineage>
</organism>
<comment type="caution">
    <text evidence="1">The sequence shown here is derived from an EMBL/GenBank/DDBJ whole genome shotgun (WGS) entry which is preliminary data.</text>
</comment>
<evidence type="ECO:0000313" key="2">
    <source>
        <dbReference type="Proteomes" id="UP001232343"/>
    </source>
</evidence>
<name>A0ABU0DAF2_9BACI</name>
<evidence type="ECO:0008006" key="3">
    <source>
        <dbReference type="Google" id="ProtNLM"/>
    </source>
</evidence>
<accession>A0ABU0DAF2</accession>
<dbReference type="Pfam" id="PF11553">
    <property type="entry name" value="DUF3231"/>
    <property type="match status" value="2"/>
</dbReference>
<keyword evidence="2" id="KW-1185">Reference proteome</keyword>
<dbReference type="Gene3D" id="1.20.1260.10">
    <property type="match status" value="2"/>
</dbReference>
<dbReference type="EMBL" id="JAUSUO010000015">
    <property type="protein sequence ID" value="MDQ0345311.1"/>
    <property type="molecule type" value="Genomic_DNA"/>
</dbReference>
<protein>
    <recommendedName>
        <fullName evidence="3">DUF3231 family protein</fullName>
    </recommendedName>
</protein>
<dbReference type="InterPro" id="IPR012347">
    <property type="entry name" value="Ferritin-like"/>
</dbReference>
<sequence>MSEKNIPLTSAEIASLWTAYMNDSMSKYVLQQMLKYIEDQDIKPIIQFAFDLASDHMDKLLAFFKQEKFAPPNGFTKRNVNMEAPRLFSDTFCLTYVNHMAKVGLLSYAGIISMCSREDIRSYFTKALNNTTTLYNQSQNIAIVKGVNARHPYIEVPKEIDFIDSKKYLSGLNPLSSKRPLNAIEITHLYANVMTNSIGIKLCIGFSQTSPTKEIQEYMLRGKEISIKHVKIFASTLLENDIESPQLPDVAISNSTTPTFSDKLIMFQMSLLSAAGIGNYAMAAAASQRSDLVVNYERLSLEIAQFAKDGATIMIKNNWLEQPPGTKDRTKLAKNKN</sequence>